<dbReference type="PANTHER" id="PTHR12940">
    <property type="entry name" value="ES-2 PROTEIN - RELATED"/>
    <property type="match status" value="1"/>
</dbReference>
<comment type="caution">
    <text evidence="5">The sequence shown here is derived from an EMBL/GenBank/DDBJ whole genome shotgun (WGS) entry which is preliminary data.</text>
</comment>
<reference evidence="5 6" key="1">
    <citation type="submission" date="2015-01" db="EMBL/GenBank/DDBJ databases">
        <title>Evolution of Trichinella species and genotypes.</title>
        <authorList>
            <person name="Korhonen P.K."/>
            <person name="Edoardo P."/>
            <person name="Giuseppe L.R."/>
            <person name="Gasser R.B."/>
        </authorList>
    </citation>
    <scope>NUCLEOTIDE SEQUENCE [LARGE SCALE GENOMIC DNA]</scope>
    <source>
        <strain evidence="5">ISS176</strain>
    </source>
</reference>
<comment type="subcellular location">
    <subcellularLocation>
        <location evidence="1">Nucleus</location>
    </subcellularLocation>
</comment>
<feature type="region of interest" description="Disordered" evidence="4">
    <location>
        <begin position="410"/>
        <end position="507"/>
    </location>
</feature>
<gene>
    <name evidence="5" type="primary">Es2</name>
    <name evidence="5" type="ORF">T4C_13797</name>
</gene>
<dbReference type="InterPro" id="IPR019148">
    <property type="entry name" value="Nuclear_protein_DGCR14_ESS-2"/>
</dbReference>
<evidence type="ECO:0000313" key="5">
    <source>
        <dbReference type="EMBL" id="KRZ39233.1"/>
    </source>
</evidence>
<feature type="region of interest" description="Disordered" evidence="4">
    <location>
        <begin position="369"/>
        <end position="393"/>
    </location>
</feature>
<proteinExistence type="inferred from homology"/>
<dbReference type="Proteomes" id="UP000054826">
    <property type="component" value="Unassembled WGS sequence"/>
</dbReference>
<feature type="compositionally biased region" description="Polar residues" evidence="4">
    <location>
        <begin position="379"/>
        <end position="389"/>
    </location>
</feature>
<organism evidence="5 6">
    <name type="scientific">Trichinella pseudospiralis</name>
    <name type="common">Parasitic roundworm</name>
    <dbReference type="NCBI Taxonomy" id="6337"/>
    <lineage>
        <taxon>Eukaryota</taxon>
        <taxon>Metazoa</taxon>
        <taxon>Ecdysozoa</taxon>
        <taxon>Nematoda</taxon>
        <taxon>Enoplea</taxon>
        <taxon>Dorylaimia</taxon>
        <taxon>Trichinellida</taxon>
        <taxon>Trichinellidae</taxon>
        <taxon>Trichinella</taxon>
    </lineage>
</organism>
<dbReference type="GO" id="GO:0071013">
    <property type="term" value="C:catalytic step 2 spliceosome"/>
    <property type="evidence" value="ECO:0007669"/>
    <property type="project" value="TreeGrafter"/>
</dbReference>
<feature type="compositionally biased region" description="Polar residues" evidence="4">
    <location>
        <begin position="410"/>
        <end position="425"/>
    </location>
</feature>
<evidence type="ECO:0000256" key="1">
    <source>
        <dbReference type="ARBA" id="ARBA00004123"/>
    </source>
</evidence>
<feature type="compositionally biased region" description="Low complexity" evidence="4">
    <location>
        <begin position="475"/>
        <end position="487"/>
    </location>
</feature>
<evidence type="ECO:0000313" key="6">
    <source>
        <dbReference type="Proteomes" id="UP000054826"/>
    </source>
</evidence>
<evidence type="ECO:0000256" key="4">
    <source>
        <dbReference type="SAM" id="MobiDB-lite"/>
    </source>
</evidence>
<keyword evidence="3" id="KW-0539">Nucleus</keyword>
<dbReference type="Pfam" id="PF09751">
    <property type="entry name" value="Es2"/>
    <property type="match status" value="1"/>
</dbReference>
<dbReference type="PANTHER" id="PTHR12940:SF0">
    <property type="entry name" value="SPLICING FACTOR ESS-2 HOMOLOG"/>
    <property type="match status" value="1"/>
</dbReference>
<evidence type="ECO:0000256" key="3">
    <source>
        <dbReference type="ARBA" id="ARBA00023242"/>
    </source>
</evidence>
<name>A0A0V1JW72_TRIPS</name>
<sequence length="507" mass="57821">MSLIPKPSGELKLNSDPGPSKRVKRVVLEEDEYLKKLDEIIQRDFFPDIDDLKLKNQYMDALAEHDVVKIKELQLKMFSQRNKTTDVAVSLCAPIKVDPWELGCESIRSDILLQMPTSDKSESTLPDTNDMNLDKFLANFTSEDNESFEEIMENHDHKLRQKHAWMYLAEKQHALNVQKSMAIKAADEQLFLEPPSRLGVDNWSYKAINSVMFVPEDAQWTNEEKIMRDKMKEREIVYKNTRLNENPWSSSSSKETSYAADAQLTHKGKVNAQGEEMDFKDPRQRFSLVVTPSPVPGNYIFWMLYYFFLIQQMSFSGLRDSPLMTWGEIEGTPFCLDRGEVPLSPFRGPSFKIRDTSLREKLAKSMADAVTKKSRQVKQEPQTDGSGTPWSGLRSIERLSTAAQRFASTKLGITTSSERPNSRCATPSPFFTGKSTPISTTYRSRERLIKRLVTPKVKPSPVPAATETKLPVQTSASNQSEKNSNSESENDIKDKAQPRRFRAADFF</sequence>
<dbReference type="EMBL" id="JYDV01000037">
    <property type="protein sequence ID" value="KRZ39233.1"/>
    <property type="molecule type" value="Genomic_DNA"/>
</dbReference>
<feature type="compositionally biased region" description="Polar residues" evidence="4">
    <location>
        <begin position="433"/>
        <end position="442"/>
    </location>
</feature>
<dbReference type="AlphaFoldDB" id="A0A0V1JW72"/>
<evidence type="ECO:0000256" key="2">
    <source>
        <dbReference type="ARBA" id="ARBA00009072"/>
    </source>
</evidence>
<accession>A0A0V1JW72</accession>
<comment type="similarity">
    <text evidence="2">Belongs to the ESS2 family.</text>
</comment>
<protein>
    <submittedName>
        <fullName evidence="5">Protein DGCR14-like protein</fullName>
    </submittedName>
</protein>